<dbReference type="SUPFAM" id="SSF56935">
    <property type="entry name" value="Porins"/>
    <property type="match status" value="1"/>
</dbReference>
<dbReference type="Gene3D" id="2.40.160.10">
    <property type="entry name" value="Porin"/>
    <property type="match status" value="1"/>
</dbReference>
<sequence length="366" mass="41582">MCENGIAQVGSSSTDDDGKGINIADLVEMSGDWFIAYRDGIKQIQADETVPVVNEHTSSFVLKRSYFTLKKELNDVFSVRYTMDLTIDTEGDDAGNVETRLKYLYLMTKPKLNSKVLTGTAIEVGMVHRPWLDYEQKMNTYRVQDNMFIERNRIFNSADFGVTVTGNIGPKMDEEFLKNVNGVMKGKYVSYSLGIYNGGGYSGIENNNNKVIAGRLTVRPLANMLPQLQLSGYFNRGKGNSEFSPDFNQVLGFLAFTEKQFKITAQFHDGVGDFRARYIDPVDPSRSLDNHGYSFFGEYKFGKSPFSLWGRFDEFEVEEIDEQTQRVIGGLTYRVNKMIRLILNTEHTTVDDNTEDTYELNLEISF</sequence>
<proteinExistence type="predicted"/>
<organism evidence="1 2">
    <name type="scientific">Zobellia amurskyensis</name>
    <dbReference type="NCBI Taxonomy" id="248905"/>
    <lineage>
        <taxon>Bacteria</taxon>
        <taxon>Pseudomonadati</taxon>
        <taxon>Bacteroidota</taxon>
        <taxon>Flavobacteriia</taxon>
        <taxon>Flavobacteriales</taxon>
        <taxon>Flavobacteriaceae</taxon>
        <taxon>Zobellia</taxon>
    </lineage>
</organism>
<keyword evidence="2" id="KW-1185">Reference proteome</keyword>
<dbReference type="AlphaFoldDB" id="A0A7X3D0X8"/>
<dbReference type="InterPro" id="IPR023614">
    <property type="entry name" value="Porin_dom_sf"/>
</dbReference>
<evidence type="ECO:0000313" key="1">
    <source>
        <dbReference type="EMBL" id="MUH34836.1"/>
    </source>
</evidence>
<dbReference type="Proteomes" id="UP000540519">
    <property type="component" value="Unassembled WGS sequence"/>
</dbReference>
<gene>
    <name evidence="1" type="ORF">D9O36_03185</name>
</gene>
<comment type="caution">
    <text evidence="1">The sequence shown here is derived from an EMBL/GenBank/DDBJ whole genome shotgun (WGS) entry which is preliminary data.</text>
</comment>
<name>A0A7X3D0X8_9FLAO</name>
<evidence type="ECO:0000313" key="2">
    <source>
        <dbReference type="Proteomes" id="UP000540519"/>
    </source>
</evidence>
<evidence type="ECO:0008006" key="3">
    <source>
        <dbReference type="Google" id="ProtNLM"/>
    </source>
</evidence>
<protein>
    <recommendedName>
        <fullName evidence="3">Phosphate-selective porin O/P</fullName>
    </recommendedName>
</protein>
<dbReference type="EMBL" id="RCNR01000004">
    <property type="protein sequence ID" value="MUH34836.1"/>
    <property type="molecule type" value="Genomic_DNA"/>
</dbReference>
<reference evidence="1 2" key="1">
    <citation type="journal article" date="2019" name="Mar. Drugs">
        <title>Comparative Genomics and CAZyme Genome Repertoires of Marine Zobellia amurskyensis KMM 3526(T) and Zobellia laminariae KMM 3676(T).</title>
        <authorList>
            <person name="Chernysheva N."/>
            <person name="Bystritskaya E."/>
            <person name="Stenkova A."/>
            <person name="Golovkin I."/>
            <person name="Nedashkovskaya O."/>
            <person name="Isaeva M."/>
        </authorList>
    </citation>
    <scope>NUCLEOTIDE SEQUENCE [LARGE SCALE GENOMIC DNA]</scope>
    <source>
        <strain evidence="1 2">KMM 3526</strain>
    </source>
</reference>
<accession>A0A7X3D0X8</accession>